<keyword evidence="2" id="KW-1185">Reference proteome</keyword>
<dbReference type="EMBL" id="JOKH01000003">
    <property type="protein sequence ID" value="KEQ17204.1"/>
    <property type="molecule type" value="Genomic_DNA"/>
</dbReference>
<proteinExistence type="predicted"/>
<dbReference type="AlphaFoldDB" id="A0A081NFI1"/>
<organism evidence="1 2">
    <name type="scientific">Endozoicomonas numazuensis</name>
    <dbReference type="NCBI Taxonomy" id="1137799"/>
    <lineage>
        <taxon>Bacteria</taxon>
        <taxon>Pseudomonadati</taxon>
        <taxon>Pseudomonadota</taxon>
        <taxon>Gammaproteobacteria</taxon>
        <taxon>Oceanospirillales</taxon>
        <taxon>Endozoicomonadaceae</taxon>
        <taxon>Endozoicomonas</taxon>
    </lineage>
</organism>
<evidence type="ECO:0000313" key="1">
    <source>
        <dbReference type="EMBL" id="KEQ17204.1"/>
    </source>
</evidence>
<protein>
    <submittedName>
        <fullName evidence="1">Uncharacterized protein</fullName>
    </submittedName>
</protein>
<dbReference type="Proteomes" id="UP000028073">
    <property type="component" value="Unassembled WGS sequence"/>
</dbReference>
<evidence type="ECO:0000313" key="2">
    <source>
        <dbReference type="Proteomes" id="UP000028073"/>
    </source>
</evidence>
<accession>A0A081NFI1</accession>
<reference evidence="1 2" key="1">
    <citation type="submission" date="2014-06" db="EMBL/GenBank/DDBJ databases">
        <title>Whole Genome Sequences of Three Symbiotic Endozoicomonas Bacteria.</title>
        <authorList>
            <person name="Neave M.J."/>
            <person name="Apprill A."/>
            <person name="Voolstra C.R."/>
        </authorList>
    </citation>
    <scope>NUCLEOTIDE SEQUENCE [LARGE SCALE GENOMIC DNA]</scope>
    <source>
        <strain evidence="1 2">DSM 25634</strain>
    </source>
</reference>
<sequence>MVGAGLVFLVLHGHLPWQMPDRKLSASSEQSDFELGATRKFGVKMAPNKWFKFVPGFALRWRRLTRR</sequence>
<gene>
    <name evidence="1" type="ORF">GZ78_15310</name>
</gene>
<comment type="caution">
    <text evidence="1">The sequence shown here is derived from an EMBL/GenBank/DDBJ whole genome shotgun (WGS) entry which is preliminary data.</text>
</comment>
<name>A0A081NFI1_9GAMM</name>